<dbReference type="GO" id="GO:0008652">
    <property type="term" value="P:amino acid biosynthetic process"/>
    <property type="evidence" value="ECO:0007669"/>
    <property type="project" value="UniProtKB-KW"/>
</dbReference>
<keyword evidence="4 11" id="KW-0028">Amino-acid biosynthesis</keyword>
<keyword evidence="9 11" id="KW-0057">Aromatic amino acid biosynthesis</keyword>
<dbReference type="PANTHER" id="PTHR21085">
    <property type="entry name" value="CHORISMATE SYNTHASE"/>
    <property type="match status" value="1"/>
</dbReference>
<protein>
    <recommendedName>
        <fullName evidence="3 11">Chorismate synthase</fullName>
        <shortName evidence="11">CS</shortName>
        <ecNumber evidence="3 11">4.2.3.5</ecNumber>
    </recommendedName>
    <alternativeName>
        <fullName evidence="11">5-enolpyruvylshikimate-3-phosphate phospholyase</fullName>
    </alternativeName>
</protein>
<comment type="caution">
    <text evidence="11">Lacks conserved residue(s) required for the propagation of feature annotation.</text>
</comment>
<dbReference type="PANTHER" id="PTHR21085:SF0">
    <property type="entry name" value="CHORISMATE SYNTHASE"/>
    <property type="match status" value="1"/>
</dbReference>
<keyword evidence="6 11" id="KW-0288">FMN</keyword>
<dbReference type="Proteomes" id="UP000003178">
    <property type="component" value="Unassembled WGS sequence"/>
</dbReference>
<dbReference type="InterPro" id="IPR020541">
    <property type="entry name" value="Chorismate_synthase_CS"/>
</dbReference>
<dbReference type="EMBL" id="ABWP01000060">
    <property type="protein sequence ID" value="EEA84857.1"/>
    <property type="molecule type" value="Genomic_DNA"/>
</dbReference>
<accession>B6G029</accession>
<evidence type="ECO:0000256" key="7">
    <source>
        <dbReference type="ARBA" id="ARBA00022827"/>
    </source>
</evidence>
<dbReference type="InterPro" id="IPR035904">
    <property type="entry name" value="Chorismate_synth_AroC_sf"/>
</dbReference>
<dbReference type="PIRSF" id="PIRSF001456">
    <property type="entry name" value="Chorismate_synth"/>
    <property type="match status" value="1"/>
</dbReference>
<dbReference type="PROSITE" id="PS00789">
    <property type="entry name" value="CHORISMATE_SYNTHASE_3"/>
    <property type="match status" value="1"/>
</dbReference>
<dbReference type="CDD" id="cd07304">
    <property type="entry name" value="Chorismate_synthase"/>
    <property type="match status" value="1"/>
</dbReference>
<dbReference type="EC" id="4.2.3.5" evidence="3 11"/>
<comment type="catalytic activity">
    <reaction evidence="11">
        <text>5-O-(1-carboxyvinyl)-3-phosphoshikimate = chorismate + phosphate</text>
        <dbReference type="Rhea" id="RHEA:21020"/>
        <dbReference type="ChEBI" id="CHEBI:29748"/>
        <dbReference type="ChEBI" id="CHEBI:43474"/>
        <dbReference type="ChEBI" id="CHEBI:57701"/>
        <dbReference type="EC" id="4.2.3.5"/>
    </reaction>
</comment>
<evidence type="ECO:0000256" key="2">
    <source>
        <dbReference type="ARBA" id="ARBA00008014"/>
    </source>
</evidence>
<feature type="binding site" evidence="11">
    <location>
        <begin position="305"/>
        <end position="309"/>
    </location>
    <ligand>
        <name>FMN</name>
        <dbReference type="ChEBI" id="CHEBI:58210"/>
    </ligand>
</feature>
<dbReference type="GO" id="GO:0009423">
    <property type="term" value="P:chorismate biosynthetic process"/>
    <property type="evidence" value="ECO:0007669"/>
    <property type="project" value="UniProtKB-UniRule"/>
</dbReference>
<dbReference type="HAMAP" id="MF_00300">
    <property type="entry name" value="Chorismate_synth"/>
    <property type="match status" value="1"/>
</dbReference>
<evidence type="ECO:0000313" key="13">
    <source>
        <dbReference type="Proteomes" id="UP000003178"/>
    </source>
</evidence>
<keyword evidence="7 11" id="KW-0274">FAD</keyword>
<evidence type="ECO:0000256" key="4">
    <source>
        <dbReference type="ARBA" id="ARBA00022605"/>
    </source>
</evidence>
<dbReference type="GO" id="GO:0010181">
    <property type="term" value="F:FMN binding"/>
    <property type="evidence" value="ECO:0007669"/>
    <property type="project" value="TreeGrafter"/>
</dbReference>
<evidence type="ECO:0000313" key="12">
    <source>
        <dbReference type="EMBL" id="EEA84857.1"/>
    </source>
</evidence>
<dbReference type="HOGENOM" id="CLU_034547_0_0_9"/>
<proteinExistence type="inferred from homology"/>
<dbReference type="Gene3D" id="3.60.150.10">
    <property type="entry name" value="Chorismate synthase AroC"/>
    <property type="match status" value="1"/>
</dbReference>
<dbReference type="GO" id="GO:0009073">
    <property type="term" value="P:aromatic amino acid family biosynthetic process"/>
    <property type="evidence" value="ECO:0007669"/>
    <property type="project" value="UniProtKB-KW"/>
</dbReference>
<evidence type="ECO:0000256" key="1">
    <source>
        <dbReference type="ARBA" id="ARBA00005044"/>
    </source>
</evidence>
<evidence type="ECO:0000256" key="5">
    <source>
        <dbReference type="ARBA" id="ARBA00022630"/>
    </source>
</evidence>
<dbReference type="GO" id="GO:0004107">
    <property type="term" value="F:chorismate synthase activity"/>
    <property type="evidence" value="ECO:0007669"/>
    <property type="project" value="UniProtKB-UniRule"/>
</dbReference>
<keyword evidence="8 11" id="KW-0521">NADP</keyword>
<comment type="function">
    <text evidence="11">Catalyzes the anti-1,4-elimination of the C-3 phosphate and the C-6 proR hydrogen from 5-enolpyruvylshikimate-3-phosphate (EPSP) to yield chorismate, which is the branch point compound that serves as the starting substrate for the three terminal pathways of aromatic amino acid biosynthesis. This reaction introduces a second double bond into the aromatic ring system.</text>
</comment>
<dbReference type="STRING" id="500633.CLOHIR_01485"/>
<comment type="cofactor">
    <cofactor evidence="11">
        <name>FMNH2</name>
        <dbReference type="ChEBI" id="CHEBI:57618"/>
    </cofactor>
    <text evidence="11">Reduced FMN (FMNH(2)).</text>
</comment>
<dbReference type="AlphaFoldDB" id="B6G029"/>
<organism evidence="12 13">
    <name type="scientific">Peptacetobacter hiranonis (strain DSM 13275 / JCM 10541 / KCTC 15199 / TO-931)</name>
    <name type="common">Clostridium hiranonis</name>
    <dbReference type="NCBI Taxonomy" id="500633"/>
    <lineage>
        <taxon>Bacteria</taxon>
        <taxon>Bacillati</taxon>
        <taxon>Bacillota</taxon>
        <taxon>Clostridia</taxon>
        <taxon>Peptostreptococcales</taxon>
        <taxon>Peptostreptococcaceae</taxon>
        <taxon>Peptacetobacter</taxon>
    </lineage>
</organism>
<name>B6G029_PEPHT</name>
<feature type="binding site" evidence="11">
    <location>
        <position position="338"/>
    </location>
    <ligand>
        <name>FMN</name>
        <dbReference type="ChEBI" id="CHEBI:58210"/>
    </ligand>
</feature>
<gene>
    <name evidence="11 12" type="primary">aroC</name>
    <name evidence="12" type="ORF">CLOHIR_01485</name>
</gene>
<feature type="binding site" evidence="11">
    <location>
        <position position="53"/>
    </location>
    <ligand>
        <name>NADP(+)</name>
        <dbReference type="ChEBI" id="CHEBI:58349"/>
    </ligand>
</feature>
<reference evidence="12 13" key="1">
    <citation type="submission" date="2008-09" db="EMBL/GenBank/DDBJ databases">
        <authorList>
            <person name="Fulton L."/>
            <person name="Clifton S."/>
            <person name="Fulton B."/>
            <person name="Xu J."/>
            <person name="Minx P."/>
            <person name="Pepin K.H."/>
            <person name="Johnson M."/>
            <person name="Thiruvilangam P."/>
            <person name="Bhonagiri V."/>
            <person name="Nash W.E."/>
            <person name="Mardis E.R."/>
            <person name="Wilson R.K."/>
        </authorList>
    </citation>
    <scope>NUCLEOTIDE SEQUENCE [LARGE SCALE GENOMIC DNA]</scope>
    <source>
        <strain evidence="12 13">DSM 13275</strain>
    </source>
</reference>
<evidence type="ECO:0000256" key="10">
    <source>
        <dbReference type="ARBA" id="ARBA00023239"/>
    </source>
</evidence>
<comment type="similarity">
    <text evidence="2 11">Belongs to the chorismate synthase family.</text>
</comment>
<comment type="pathway">
    <text evidence="1 11">Metabolic intermediate biosynthesis; chorismate biosynthesis; chorismate from D-erythrose 4-phosphate and phosphoenolpyruvate: step 7/7.</text>
</comment>
<evidence type="ECO:0000256" key="8">
    <source>
        <dbReference type="ARBA" id="ARBA00022857"/>
    </source>
</evidence>
<comment type="subunit">
    <text evidence="11">Homotetramer.</text>
</comment>
<evidence type="ECO:0000256" key="6">
    <source>
        <dbReference type="ARBA" id="ARBA00022643"/>
    </source>
</evidence>
<dbReference type="NCBIfam" id="TIGR00033">
    <property type="entry name" value="aroC"/>
    <property type="match status" value="1"/>
</dbReference>
<evidence type="ECO:0000256" key="11">
    <source>
        <dbReference type="HAMAP-Rule" id="MF_00300"/>
    </source>
</evidence>
<keyword evidence="5 11" id="KW-0285">Flavoprotein</keyword>
<feature type="binding site" evidence="11">
    <location>
        <position position="47"/>
    </location>
    <ligand>
        <name>NADP(+)</name>
        <dbReference type="ChEBI" id="CHEBI:58349"/>
    </ligand>
</feature>
<keyword evidence="10 11" id="KW-0456">Lyase</keyword>
<dbReference type="InterPro" id="IPR000453">
    <property type="entry name" value="Chorismate_synth"/>
</dbReference>
<feature type="binding site" evidence="11">
    <location>
        <begin position="125"/>
        <end position="127"/>
    </location>
    <ligand>
        <name>FMN</name>
        <dbReference type="ChEBI" id="CHEBI:58210"/>
    </ligand>
</feature>
<reference evidence="12 13" key="2">
    <citation type="submission" date="2008-10" db="EMBL/GenBank/DDBJ databases">
        <title>Draft genome sequence of Clostridium hiranonis (DSM 13275).</title>
        <authorList>
            <person name="Sudarsanam P."/>
            <person name="Ley R."/>
            <person name="Guruge J."/>
            <person name="Turnbaugh P.J."/>
            <person name="Mahowald M."/>
            <person name="Liep D."/>
            <person name="Gordon J."/>
        </authorList>
    </citation>
    <scope>NUCLEOTIDE SEQUENCE [LARGE SCALE GENOMIC DNA]</scope>
    <source>
        <strain evidence="12 13">DSM 13275</strain>
    </source>
</reference>
<dbReference type="UniPathway" id="UPA00053">
    <property type="reaction ID" value="UER00090"/>
</dbReference>
<sequence length="366" mass="39967">MSSMWGKNLKISVFGESHGSEIGVVIDGLEPGFEIDLDEVERQMDRRKPGKNRMSTARKEDDKANIVSGFFEGKTTGTPLCATIKNKDRKSADYTQIRDNFRPGHADYTGFVRYNGFNDYRGGGHFSGRLTAPIVFAGAICRQILEKKGIEIVSHIKAIKDIDDSSFDYTNIEDNLIERLSYSDFPLIDESLEDEMKAEILKARESLNSVGGKIECAVIGMDAGVGSPIFDSVESVISSMMFSIPAVKGIEFGEGFDISKMYGSEANDEMYVDDNGNILSYTNNNGGVIGGITNGMPVVFTVAIKPTPSIASKQRTVNVADLRSDGDVKNTEIEVNGRHDPCIVQRAVSVIESAAAIAVFDMLYGM</sequence>
<dbReference type="SUPFAM" id="SSF103263">
    <property type="entry name" value="Chorismate synthase, AroC"/>
    <property type="match status" value="1"/>
</dbReference>
<dbReference type="OrthoDB" id="9771806at2"/>
<dbReference type="RefSeq" id="WP_006440404.1">
    <property type="nucleotide sequence ID" value="NZ_DS995356.1"/>
</dbReference>
<comment type="caution">
    <text evidence="12">The sequence shown here is derived from an EMBL/GenBank/DDBJ whole genome shotgun (WGS) entry which is preliminary data.</text>
</comment>
<dbReference type="PROSITE" id="PS00788">
    <property type="entry name" value="CHORISMATE_SYNTHASE_2"/>
    <property type="match status" value="1"/>
</dbReference>
<keyword evidence="13" id="KW-1185">Reference proteome</keyword>
<evidence type="ECO:0000256" key="3">
    <source>
        <dbReference type="ARBA" id="ARBA00013036"/>
    </source>
</evidence>
<dbReference type="eggNOG" id="COG0082">
    <property type="taxonomic scope" value="Bacteria"/>
</dbReference>
<feature type="binding site" evidence="11">
    <location>
        <position position="290"/>
    </location>
    <ligand>
        <name>FMN</name>
        <dbReference type="ChEBI" id="CHEBI:58210"/>
    </ligand>
</feature>
<dbReference type="GO" id="GO:0005829">
    <property type="term" value="C:cytosol"/>
    <property type="evidence" value="ECO:0007669"/>
    <property type="project" value="TreeGrafter"/>
</dbReference>
<evidence type="ECO:0000256" key="9">
    <source>
        <dbReference type="ARBA" id="ARBA00023141"/>
    </source>
</evidence>
<dbReference type="NCBIfam" id="NF003793">
    <property type="entry name" value="PRK05382.1"/>
    <property type="match status" value="1"/>
</dbReference>
<dbReference type="Pfam" id="PF01264">
    <property type="entry name" value="Chorismate_synt"/>
    <property type="match status" value="1"/>
</dbReference>